<proteinExistence type="predicted"/>
<dbReference type="GO" id="GO:0007218">
    <property type="term" value="P:neuropeptide signaling pathway"/>
    <property type="evidence" value="ECO:0007669"/>
    <property type="project" value="UniProtKB-KW"/>
</dbReference>
<name>A0A1S3WCB9_ERIEU</name>
<accession>A0A1S3WCB9</accession>
<keyword evidence="2" id="KW-0527">Neuropeptide</keyword>
<dbReference type="InParanoid" id="A0A1S3WCB9"/>
<dbReference type="AlphaFoldDB" id="A0A1S3WCB9"/>
<reference evidence="2" key="1">
    <citation type="submission" date="2025-08" db="UniProtKB">
        <authorList>
            <consortium name="RefSeq"/>
        </authorList>
    </citation>
    <scope>IDENTIFICATION</scope>
</reference>
<dbReference type="PANTHER" id="PTHR36679:SF1">
    <property type="entry name" value="NEUROPEPTIDE S"/>
    <property type="match status" value="1"/>
</dbReference>
<dbReference type="FunCoup" id="A0A1S3WCB9">
    <property type="interactions" value="9"/>
</dbReference>
<dbReference type="GeneID" id="107522554"/>
<protein>
    <submittedName>
        <fullName evidence="2">Neuropeptide S</fullName>
    </submittedName>
</protein>
<dbReference type="GO" id="GO:0045760">
    <property type="term" value="P:positive regulation of action potential"/>
    <property type="evidence" value="ECO:0007669"/>
    <property type="project" value="TreeGrafter"/>
</dbReference>
<dbReference type="Proteomes" id="UP001652624">
    <property type="component" value="Chromosome 14"/>
</dbReference>
<dbReference type="OrthoDB" id="9877592at2759"/>
<evidence type="ECO:0000313" key="2">
    <source>
        <dbReference type="RefSeq" id="XP_016043967.2"/>
    </source>
</evidence>
<dbReference type="RefSeq" id="XP_016043967.2">
    <property type="nucleotide sequence ID" value="XM_016188481.2"/>
</dbReference>
<gene>
    <name evidence="2" type="primary">NPS</name>
</gene>
<dbReference type="InterPro" id="IPR028138">
    <property type="entry name" value="Neuropeptide_S"/>
</dbReference>
<sequence length="134" mass="14936">MGQDDIFTPQLLWYKRTTQGGSDHQCEEFGNKPPICGDFNKSRSEMTSLVRFSLLLALSVSTVHVLWCYPLPSSQVARRPDCFLLLQGSCPSRLDASRGRGLLKPLLETTAVRRSFRNGVGAGTKKTSFRRAKS</sequence>
<keyword evidence="1" id="KW-1185">Reference proteome</keyword>
<dbReference type="GO" id="GO:0051968">
    <property type="term" value="P:positive regulation of synaptic transmission, glutamatergic"/>
    <property type="evidence" value="ECO:0007669"/>
    <property type="project" value="TreeGrafter"/>
</dbReference>
<dbReference type="PANTHER" id="PTHR36679">
    <property type="entry name" value="NEUROPEPTIDE S"/>
    <property type="match status" value="1"/>
</dbReference>
<dbReference type="CTD" id="594857"/>
<organism evidence="1 2">
    <name type="scientific">Erinaceus europaeus</name>
    <name type="common">Western European hedgehog</name>
    <dbReference type="NCBI Taxonomy" id="9365"/>
    <lineage>
        <taxon>Eukaryota</taxon>
        <taxon>Metazoa</taxon>
        <taxon>Chordata</taxon>
        <taxon>Craniata</taxon>
        <taxon>Vertebrata</taxon>
        <taxon>Euteleostomi</taxon>
        <taxon>Mammalia</taxon>
        <taxon>Eutheria</taxon>
        <taxon>Laurasiatheria</taxon>
        <taxon>Eulipotyphla</taxon>
        <taxon>Erinaceidae</taxon>
        <taxon>Erinaceinae</taxon>
        <taxon>Erinaceus</taxon>
    </lineage>
</organism>
<evidence type="ECO:0000313" key="1">
    <source>
        <dbReference type="Proteomes" id="UP001652624"/>
    </source>
</evidence>
<dbReference type="GO" id="GO:0032230">
    <property type="term" value="P:positive regulation of synaptic transmission, GABAergic"/>
    <property type="evidence" value="ECO:0007669"/>
    <property type="project" value="TreeGrafter"/>
</dbReference>
<dbReference type="Pfam" id="PF14993">
    <property type="entry name" value="Neuropeptide_S"/>
    <property type="match status" value="1"/>
</dbReference>
<dbReference type="GO" id="GO:0005576">
    <property type="term" value="C:extracellular region"/>
    <property type="evidence" value="ECO:0007669"/>
    <property type="project" value="InterPro"/>
</dbReference>